<name>A0ABV7F5V7_9BURK</name>
<organism evidence="12 13">
    <name type="scientific">Undibacterium arcticum</name>
    <dbReference type="NCBI Taxonomy" id="1762892"/>
    <lineage>
        <taxon>Bacteria</taxon>
        <taxon>Pseudomonadati</taxon>
        <taxon>Pseudomonadota</taxon>
        <taxon>Betaproteobacteria</taxon>
        <taxon>Burkholderiales</taxon>
        <taxon>Oxalobacteraceae</taxon>
        <taxon>Undibacterium</taxon>
    </lineage>
</organism>
<sequence length="555" mass="65122">MIKLIENRFYYLENFCTVLEWIAERYSDLLTAQEREFIDHFHLLSKETKALLVRMVMRKGDLFRSSKLAYDEIGSVEDAAAPLIMLGWVDENPWLSLDELFGLLKKAEISQVFGSSLHKTAARKSDQLLALRGEFTDSRDFTAWYPASNERVYQVQITPICDRLRLMFFGNLRQDWSEFVLADLGIFQYEKVEFSASSRGFRSRQDIDDYLHLHRCRERFLLGEPPEEVLKDIPARVYDNDWLEGRRSKLLFQIAQHYEQIKQFPAALNVYGQCQYSGSRVRAIRMMERCAQFESAFSLANIAERTPESEAEKQQLLRILPRLHRKLGHPRIPAVHHHLDPASRIDLALPKPEPLISVEELVRVHLEQLSRQQRVRVHYVENALINSLFGLLCWSAIFAPIPGAFFHPFHTGPADLHSPDFYRRRESQFINSLLQLDSDQYTHTIRHNFREKAGIQSPFVFWDVLTEELLDLALSCVPALHLKIWFERMLLDIKLNRAGMPDLIQFWPDEKRYRMIEVKGPGDRLQDNQMRWLDYCAKHDIPVAVCYVQWAERVE</sequence>
<dbReference type="RefSeq" id="WP_390332788.1">
    <property type="nucleotide sequence ID" value="NZ_JBHRTP010000080.1"/>
</dbReference>
<comment type="similarity">
    <text evidence="4">Belongs to the FAN1 family.</text>
</comment>
<dbReference type="SMART" id="SM00990">
    <property type="entry name" value="VRR_NUC"/>
    <property type="match status" value="1"/>
</dbReference>
<gene>
    <name evidence="12" type="ORF">ACFOFO_21350</name>
</gene>
<feature type="domain" description="VRR-NUC" evidence="11">
    <location>
        <begin position="436"/>
        <end position="550"/>
    </location>
</feature>
<dbReference type="InterPro" id="IPR033315">
    <property type="entry name" value="Fan1-like"/>
</dbReference>
<evidence type="ECO:0000313" key="13">
    <source>
        <dbReference type="Proteomes" id="UP001595530"/>
    </source>
</evidence>
<dbReference type="PANTHER" id="PTHR15749">
    <property type="entry name" value="FANCONI-ASSOCIATED NUCLEASE 1"/>
    <property type="match status" value="1"/>
</dbReference>
<dbReference type="Gene3D" id="3.40.1350.10">
    <property type="match status" value="1"/>
</dbReference>
<accession>A0ABV7F5V7</accession>
<keyword evidence="8" id="KW-0378">Hydrolase</keyword>
<evidence type="ECO:0000256" key="3">
    <source>
        <dbReference type="ARBA" id="ARBA00001946"/>
    </source>
</evidence>
<evidence type="ECO:0000256" key="7">
    <source>
        <dbReference type="ARBA" id="ARBA00022723"/>
    </source>
</evidence>
<dbReference type="Pfam" id="PF18081">
    <property type="entry name" value="FANC_SAP"/>
    <property type="match status" value="1"/>
</dbReference>
<dbReference type="InterPro" id="IPR014883">
    <property type="entry name" value="VRR_NUC"/>
</dbReference>
<dbReference type="Pfam" id="PF21315">
    <property type="entry name" value="FAN1_HTH"/>
    <property type="match status" value="1"/>
</dbReference>
<evidence type="ECO:0000256" key="2">
    <source>
        <dbReference type="ARBA" id="ARBA00001936"/>
    </source>
</evidence>
<dbReference type="PANTHER" id="PTHR15749:SF4">
    <property type="entry name" value="FANCONI-ASSOCIATED NUCLEASE 1"/>
    <property type="match status" value="1"/>
</dbReference>
<evidence type="ECO:0000259" key="11">
    <source>
        <dbReference type="SMART" id="SM00990"/>
    </source>
</evidence>
<keyword evidence="7" id="KW-0479">Metal-binding</keyword>
<comment type="cofactor">
    <cofactor evidence="3">
        <name>Mg(2+)</name>
        <dbReference type="ChEBI" id="CHEBI:18420"/>
    </cofactor>
</comment>
<dbReference type="EMBL" id="JBHRTP010000080">
    <property type="protein sequence ID" value="MFC3110478.1"/>
    <property type="molecule type" value="Genomic_DNA"/>
</dbReference>
<comment type="caution">
    <text evidence="12">The sequence shown here is derived from an EMBL/GenBank/DDBJ whole genome shotgun (WGS) entry which is preliminary data.</text>
</comment>
<evidence type="ECO:0000313" key="12">
    <source>
        <dbReference type="EMBL" id="MFC3110478.1"/>
    </source>
</evidence>
<keyword evidence="13" id="KW-1185">Reference proteome</keyword>
<comment type="catalytic activity">
    <reaction evidence="1">
        <text>Hydrolytically removes 5'-nucleotides successively from the 3'-hydroxy termini of 3'-hydroxy-terminated oligonucleotides.</text>
        <dbReference type="EC" id="3.1.4.1"/>
    </reaction>
</comment>
<keyword evidence="10" id="KW-0464">Manganese</keyword>
<dbReference type="EC" id="3.1.4.1" evidence="5"/>
<evidence type="ECO:0000256" key="4">
    <source>
        <dbReference type="ARBA" id="ARBA00005533"/>
    </source>
</evidence>
<evidence type="ECO:0000256" key="6">
    <source>
        <dbReference type="ARBA" id="ARBA00022722"/>
    </source>
</evidence>
<proteinExistence type="inferred from homology"/>
<keyword evidence="6" id="KW-0540">Nuclease</keyword>
<protein>
    <recommendedName>
        <fullName evidence="5">phosphodiesterase I</fullName>
        <ecNumber evidence="5">3.1.4.1</ecNumber>
    </recommendedName>
</protein>
<evidence type="ECO:0000256" key="10">
    <source>
        <dbReference type="ARBA" id="ARBA00023211"/>
    </source>
</evidence>
<dbReference type="InterPro" id="IPR040603">
    <property type="entry name" value="FAN1_SAP_bact"/>
</dbReference>
<evidence type="ECO:0000256" key="8">
    <source>
        <dbReference type="ARBA" id="ARBA00022801"/>
    </source>
</evidence>
<dbReference type="InterPro" id="IPR011856">
    <property type="entry name" value="tRNA_endonuc-like_dom_sf"/>
</dbReference>
<comment type="cofactor">
    <cofactor evidence="2">
        <name>Mn(2+)</name>
        <dbReference type="ChEBI" id="CHEBI:29035"/>
    </cofactor>
</comment>
<reference evidence="13" key="1">
    <citation type="journal article" date="2019" name="Int. J. Syst. Evol. Microbiol.">
        <title>The Global Catalogue of Microorganisms (GCM) 10K type strain sequencing project: providing services to taxonomists for standard genome sequencing and annotation.</title>
        <authorList>
            <consortium name="The Broad Institute Genomics Platform"/>
            <consortium name="The Broad Institute Genome Sequencing Center for Infectious Disease"/>
            <person name="Wu L."/>
            <person name="Ma J."/>
        </authorList>
    </citation>
    <scope>NUCLEOTIDE SEQUENCE [LARGE SCALE GENOMIC DNA]</scope>
    <source>
        <strain evidence="13">KCTC 42986</strain>
    </source>
</reference>
<dbReference type="Proteomes" id="UP001595530">
    <property type="component" value="Unassembled WGS sequence"/>
</dbReference>
<dbReference type="InterPro" id="IPR049125">
    <property type="entry name" value="FAN1-like_WH"/>
</dbReference>
<dbReference type="Pfam" id="PF08774">
    <property type="entry name" value="VRR_NUC"/>
    <property type="match status" value="1"/>
</dbReference>
<keyword evidence="9" id="KW-0460">Magnesium</keyword>
<evidence type="ECO:0000256" key="5">
    <source>
        <dbReference type="ARBA" id="ARBA00012029"/>
    </source>
</evidence>
<evidence type="ECO:0000256" key="9">
    <source>
        <dbReference type="ARBA" id="ARBA00022842"/>
    </source>
</evidence>
<evidence type="ECO:0000256" key="1">
    <source>
        <dbReference type="ARBA" id="ARBA00000983"/>
    </source>
</evidence>